<dbReference type="GO" id="GO:0008092">
    <property type="term" value="F:cytoskeletal protein binding"/>
    <property type="evidence" value="ECO:0007669"/>
    <property type="project" value="UniProtKB-ARBA"/>
</dbReference>
<dbReference type="InterPro" id="IPR013783">
    <property type="entry name" value="Ig-like_fold"/>
</dbReference>
<feature type="domain" description="Ig-like" evidence="12">
    <location>
        <begin position="682"/>
        <end position="771"/>
    </location>
</feature>
<evidence type="ECO:0000259" key="12">
    <source>
        <dbReference type="PROSITE" id="PS50835"/>
    </source>
</evidence>
<dbReference type="FunFam" id="2.60.40.10:FF:000107">
    <property type="entry name" value="Myosin, light chain kinase a"/>
    <property type="match status" value="12"/>
</dbReference>
<dbReference type="PANTHER" id="PTHR45080:SF8">
    <property type="entry name" value="IG-LIKE DOMAIN-CONTAINING PROTEIN"/>
    <property type="match status" value="1"/>
</dbReference>
<evidence type="ECO:0000256" key="4">
    <source>
        <dbReference type="ARBA" id="ARBA00022490"/>
    </source>
</evidence>
<feature type="domain" description="Ig-like" evidence="12">
    <location>
        <begin position="1272"/>
        <end position="1356"/>
    </location>
</feature>
<feature type="domain" description="Ig-like" evidence="12">
    <location>
        <begin position="5145"/>
        <end position="5235"/>
    </location>
</feature>
<keyword evidence="7" id="KW-0175">Coiled coil</keyword>
<feature type="domain" description="Ig-like" evidence="12">
    <location>
        <begin position="1548"/>
        <end position="1641"/>
    </location>
</feature>
<dbReference type="Proteomes" id="UP000681722">
    <property type="component" value="Unassembled WGS sequence"/>
</dbReference>
<dbReference type="GO" id="GO:0045989">
    <property type="term" value="P:positive regulation of striated muscle contraction"/>
    <property type="evidence" value="ECO:0007669"/>
    <property type="project" value="UniProtKB-ARBA"/>
</dbReference>
<dbReference type="SMART" id="SM00409">
    <property type="entry name" value="IG"/>
    <property type="match status" value="53"/>
</dbReference>
<dbReference type="InterPro" id="IPR013106">
    <property type="entry name" value="Ig_V-set"/>
</dbReference>
<feature type="domain" description="Ig-like" evidence="12">
    <location>
        <begin position="4759"/>
        <end position="4851"/>
    </location>
</feature>
<evidence type="ECO:0000256" key="7">
    <source>
        <dbReference type="ARBA" id="ARBA00023054"/>
    </source>
</evidence>
<feature type="domain" description="Ig-like" evidence="12">
    <location>
        <begin position="3449"/>
        <end position="3538"/>
    </location>
</feature>
<keyword evidence="6" id="KW-0677">Repeat</keyword>
<feature type="domain" description="Ig-like" evidence="12">
    <location>
        <begin position="2316"/>
        <end position="2404"/>
    </location>
</feature>
<proteinExistence type="inferred from homology"/>
<dbReference type="Pfam" id="PF07679">
    <property type="entry name" value="I-set"/>
    <property type="match status" value="53"/>
</dbReference>
<feature type="domain" description="Ig-like" evidence="12">
    <location>
        <begin position="3733"/>
        <end position="3821"/>
    </location>
</feature>
<keyword evidence="10" id="KW-0393">Immunoglobulin domain</keyword>
<dbReference type="GO" id="GO:0030424">
    <property type="term" value="C:axon"/>
    <property type="evidence" value="ECO:0007669"/>
    <property type="project" value="TreeGrafter"/>
</dbReference>
<feature type="domain" description="Ig-like" evidence="12">
    <location>
        <begin position="3136"/>
        <end position="3254"/>
    </location>
</feature>
<feature type="domain" description="Ig-like" evidence="12">
    <location>
        <begin position="4856"/>
        <end position="4944"/>
    </location>
</feature>
<feature type="domain" description="Ig-like" evidence="12">
    <location>
        <begin position="1837"/>
        <end position="1930"/>
    </location>
</feature>
<accession>A0A813WNM9</accession>
<organism evidence="13 15">
    <name type="scientific">Didymodactylos carnosus</name>
    <dbReference type="NCBI Taxonomy" id="1234261"/>
    <lineage>
        <taxon>Eukaryota</taxon>
        <taxon>Metazoa</taxon>
        <taxon>Spiralia</taxon>
        <taxon>Gnathifera</taxon>
        <taxon>Rotifera</taxon>
        <taxon>Eurotatoria</taxon>
        <taxon>Bdelloidea</taxon>
        <taxon>Philodinida</taxon>
        <taxon>Philodinidae</taxon>
        <taxon>Didymodactylos</taxon>
    </lineage>
</organism>
<feature type="domain" description="Ig-like" evidence="12">
    <location>
        <begin position="4371"/>
        <end position="4462"/>
    </location>
</feature>
<dbReference type="GO" id="GO:0005634">
    <property type="term" value="C:nucleus"/>
    <property type="evidence" value="ECO:0007669"/>
    <property type="project" value="UniProtKB-SubCell"/>
</dbReference>
<dbReference type="SMART" id="SM00406">
    <property type="entry name" value="IGv"/>
    <property type="match status" value="4"/>
</dbReference>
<dbReference type="InterPro" id="IPR003599">
    <property type="entry name" value="Ig_sub"/>
</dbReference>
<dbReference type="FunFam" id="2.60.40.10:FF:000080">
    <property type="entry name" value="Myosin light chain kinase, smooth muscle"/>
    <property type="match status" value="2"/>
</dbReference>
<dbReference type="GO" id="GO:0007156">
    <property type="term" value="P:homophilic cell adhesion via plasma membrane adhesion molecules"/>
    <property type="evidence" value="ECO:0007669"/>
    <property type="project" value="TreeGrafter"/>
</dbReference>
<feature type="domain" description="Ig-like" evidence="12">
    <location>
        <begin position="2221"/>
        <end position="2311"/>
    </location>
</feature>
<dbReference type="FunFam" id="2.60.40.10:FF:000425">
    <property type="entry name" value="Myosin light chain kinase"/>
    <property type="match status" value="4"/>
</dbReference>
<keyword evidence="4" id="KW-0963">Cytoplasm</keyword>
<dbReference type="Gene3D" id="2.60.40.10">
    <property type="entry name" value="Immunoglobulins"/>
    <property type="match status" value="53"/>
</dbReference>
<feature type="domain" description="Ig-like" evidence="12">
    <location>
        <begin position="589"/>
        <end position="660"/>
    </location>
</feature>
<dbReference type="CDD" id="cd00096">
    <property type="entry name" value="Ig"/>
    <property type="match status" value="5"/>
</dbReference>
<feature type="domain" description="Ig-like" evidence="12">
    <location>
        <begin position="4466"/>
        <end position="4559"/>
    </location>
</feature>
<feature type="domain" description="Ig-like" evidence="12">
    <location>
        <begin position="307"/>
        <end position="384"/>
    </location>
</feature>
<dbReference type="FunFam" id="2.60.40.10:FF:000031">
    <property type="entry name" value="Myosin-binding protein C, slow type"/>
    <property type="match status" value="1"/>
</dbReference>
<dbReference type="InterPro" id="IPR036179">
    <property type="entry name" value="Ig-like_dom_sf"/>
</dbReference>
<comment type="subcellular location">
    <subcellularLocation>
        <location evidence="2">Cytoplasm</location>
        <location evidence="2">Myofibril</location>
    </subcellularLocation>
    <subcellularLocation>
        <location evidence="1">Nucleus</location>
    </subcellularLocation>
</comment>
<dbReference type="FunFam" id="2.60.40.10:FF:000612">
    <property type="entry name" value="palladin isoform X1"/>
    <property type="match status" value="1"/>
</dbReference>
<dbReference type="GO" id="GO:0060298">
    <property type="term" value="P:positive regulation of sarcomere organization"/>
    <property type="evidence" value="ECO:0007669"/>
    <property type="project" value="UniProtKB-ARBA"/>
</dbReference>
<dbReference type="SUPFAM" id="SSF48726">
    <property type="entry name" value="Immunoglobulin"/>
    <property type="match status" value="54"/>
</dbReference>
<feature type="region of interest" description="Disordered" evidence="11">
    <location>
        <begin position="168"/>
        <end position="204"/>
    </location>
</feature>
<dbReference type="InterPro" id="IPR013098">
    <property type="entry name" value="Ig_I-set"/>
</dbReference>
<feature type="domain" description="Ig-like" evidence="12">
    <location>
        <begin position="62"/>
        <end position="149"/>
    </location>
</feature>
<dbReference type="GO" id="GO:0031674">
    <property type="term" value="C:I band"/>
    <property type="evidence" value="ECO:0007669"/>
    <property type="project" value="UniProtKB-ARBA"/>
</dbReference>
<feature type="domain" description="Ig-like" evidence="12">
    <location>
        <begin position="2698"/>
        <end position="2790"/>
    </location>
</feature>
<feature type="domain" description="Ig-like" evidence="12">
    <location>
        <begin position="1177"/>
        <end position="1264"/>
    </location>
</feature>
<feature type="compositionally biased region" description="Polar residues" evidence="11">
    <location>
        <begin position="173"/>
        <end position="194"/>
    </location>
</feature>
<feature type="domain" description="Ig-like" evidence="12">
    <location>
        <begin position="2795"/>
        <end position="2885"/>
    </location>
</feature>
<keyword evidence="8" id="KW-1015">Disulfide bond</keyword>
<name>A0A813WNM9_9BILA</name>
<feature type="domain" description="Ig-like" evidence="12">
    <location>
        <begin position="400"/>
        <end position="488"/>
    </location>
</feature>
<comment type="similarity">
    <text evidence="3">Belongs to the protein kinase superfamily. CAMK Ser/Thr protein kinase family.</text>
</comment>
<evidence type="ECO:0000256" key="2">
    <source>
        <dbReference type="ARBA" id="ARBA00004657"/>
    </source>
</evidence>
<keyword evidence="5" id="KW-0732">Signal</keyword>
<dbReference type="Proteomes" id="UP000663829">
    <property type="component" value="Unassembled WGS sequence"/>
</dbReference>
<protein>
    <recommendedName>
        <fullName evidence="12">Ig-like domain-containing protein</fullName>
    </recommendedName>
</protein>
<feature type="domain" description="Ig-like" evidence="12">
    <location>
        <begin position="4277"/>
        <end position="4367"/>
    </location>
</feature>
<feature type="domain" description="Ig-like" evidence="12">
    <location>
        <begin position="2124"/>
        <end position="2216"/>
    </location>
</feature>
<evidence type="ECO:0000256" key="8">
    <source>
        <dbReference type="ARBA" id="ARBA00023157"/>
    </source>
</evidence>
<feature type="region of interest" description="Disordered" evidence="11">
    <location>
        <begin position="1131"/>
        <end position="1176"/>
    </location>
</feature>
<keyword evidence="9" id="KW-0539">Nucleus</keyword>
<reference evidence="13" key="1">
    <citation type="submission" date="2021-02" db="EMBL/GenBank/DDBJ databases">
        <authorList>
            <person name="Nowell W R."/>
        </authorList>
    </citation>
    <scope>NUCLEOTIDE SEQUENCE</scope>
</reference>
<dbReference type="FunFam" id="2.60.40.10:FF:000345">
    <property type="entry name" value="Muscle M-line assembly protein unc-89"/>
    <property type="match status" value="4"/>
</dbReference>
<evidence type="ECO:0000256" key="11">
    <source>
        <dbReference type="SAM" id="MobiDB-lite"/>
    </source>
</evidence>
<feature type="domain" description="Ig-like" evidence="12">
    <location>
        <begin position="2601"/>
        <end position="2692"/>
    </location>
</feature>
<evidence type="ECO:0000256" key="1">
    <source>
        <dbReference type="ARBA" id="ARBA00004123"/>
    </source>
</evidence>
<dbReference type="InterPro" id="IPR003598">
    <property type="entry name" value="Ig_sub2"/>
</dbReference>
<evidence type="ECO:0000256" key="3">
    <source>
        <dbReference type="ARBA" id="ARBA00006692"/>
    </source>
</evidence>
<sequence length="5452" mass="601757">MLLTTTQCELTKLIITRQKHMEALQARRGSRPSVSTSDQLLGNDSTTPQRRTSGLVVPEGKPTFSKPLEDLMIHEDDAITLECIVSGNPIPDLTWFFQERKVIPSDVYTKKAEQLNPHTVRHFLIIGAKHKKLGIYKAQAQNQFGYTVSTCQLKKSAEKINSRLAAFEETEQQHQQPIRRSSITPQPEQQQSVRRLSITPQPEQQQQIPVILQPLKSFQSDFDQPSSLTCKSLHDTHVQWLKDGKVINQQQDANLIIKSEQKSDGNIHVLNIKQFKQENIGTYEIVVTNQTGKVNSQCQLTAKGAPPTFTVEPKACNVVKGKMAEFTCRVAGSPKPDVVWYLNGQQLKTGGKISALEERGLHLLRINNVVESDCGTIKCTAKNGVSEIFREPWQSETSLPKIIEKSQSREANVNETVEFKVKVSGAPPPTVTWVRKGLVLTANDLYNLRTENDIHYLTIKKVVAEVIGTYTAIVSNTQGKVSCDIELTVAGLSSIFVRPLRDTSVTQGKVLTLDCELDIKKGVPTVVWMKDNHPLTKTDRIVAAVKGNKVHVLTIQKVTPADAGYYSIKANLGNDTSVSDAQVKIEVPPSFVQKPDVVTVVDGQDVEINVEVAGLPPPLVTWSHLAVDIQSNNKFKISSPQENRHQLRINHATAADAGDYDIVCVTNLGRISGKISVRISSPPVIIQPLKDLLIPLKRTARLETEIQAFPEPKIVWSKDAQPIAFDQRVYAEERRGVYTLVLKNIQADDQGFYVCSAKNQLGNTKTSSQLTVEVAPIFLQKFEKLEGVENCDIDIRVQVAGYPKPKLEFSFNGRPFDIKGRYILKELKDGWYVFTITSAKTVDAGSYSCTATNSLGQASCAGKLTLYPLSPPNFTKDLTDAVFPVGGLLKTSLKVSGLPLPRLTWLKDNKVFDENDRISIVFDARTTSWTLTIRDAQETDTGVYECRAKNPGGEKSTKATLTVKGEEAAFVDTPEKISCLEGQTAVFGCRISGDPYPMVNWSKGKTKSFASNQKYYLYYDDEFDAHFFEISNCTKEDTGTYTVTVHNVHNTIMKPVTCFITNNPAEVIDYKSVLKKTEQQMRQIEGGPDWGKLKKGKGIKREGDPGWQYTLKHFEQTGDAQLKQYDQAKAGDLLGLGPSDMRGRRSRSGTDASDGAQGDDGRMLGPSKLGTGKDRRPSRLGMVIFTKPLQNVTVFEGKNAAFECNVSEDAAPVTWYMNDKPIPPTKGQVLSIGKTRRLVLKDCQLNENDAGITCELDQATKSAAKLFVKEEPFDFTDKLKNVKVKRGDKLELQCSVNKPNVKLEWLKDGKPLDIKEPVKYVVDGLVHKLIIPKSEDKDKGVYTARFAEQQTEGHVEVLGPPQIIKPPTDAMLPVTQSVTLTAEIIGLPKPTVTWFYKGNAIKSNQKYQADAKKDVYTLTIQKGDMNDQGAYTVVAENAVDKVQATANVTVCVKPKIDKLADVAVNIGESARLVCQFSGTPLPTLTWYKDGQPLKTGDRYTITEESNNVSVLTVRDTVMEDKAVYSVKAVSKAGEAEGKATLTIKPIKPAITKDLETTYVGTKGEDLILSVTGTGNPHPECKWFKNNNEMSTGDGRILFKEDRKTGEYSLIIKNATQEDIAEYQCQLSNVAGLIKSKKSKVTIQKAPQFIKKPQPVTVNQTEQAKIECQIDSFPIAKVTWLQGGKPLSAKDGFETSFDSKTGIATLIAKNVTTKHAGPFTVRAENTAGTAEEATSINVRSAPVVAKPLTDIEVMSTQDATFTCEFTASPTANVKWFKDGKPIVPSPTKHLVSFDEKTNSHKLVIKNSSPQDEGIYSAQATNDLGQVETKAKLNVNVPPEFINGLQDKTAIAKENTELTIKVSGTPQPTLTWLKHGKEIKPDDKKYSFIPLDKDGNAKLIIKDVQEDDHGQYSCVAKNKAGTSQSDCNLKVTAPLKFIKLLQDTDVLTTQNATFTCEVQGIPKANIKWYFNDIELKSTQKQTIGSTGNVHTLTVTRADQTDAGIYKAVADNGTGKPVETQANLVVGSKPKVEGKPADQTVNVEQPAVLECTFSGFPKPDVTWFKDNVPLTSTPDKRIEVREDKPNVHSLHINRSQLDDKSTYTCKAKNRFGETEAKINLNVNCIKPTIVQDLNEQQTVDKNKPLVLQAQITGIPTPTVKWFKGNDEILPTNKDYQITFDNKQTYTLTVPSCQPEHQAEYSCQATNPGGQVKSKKSKVTVQKAPEFIKKPTNQTVKEGQPVVFDAQVDAYPQPKVTWLRGGKPLTPDLGFESQFDAKTGQITLKHKANTTKQAGELVCRVENAAGTVDAQVSLDVQALPVITKKLVDQEVMVNNEIRFVAEVTGSPQPKIVWTKDDQPVKPDATHIIQTEGNSQILIIKDAKLNDEGKYKILAENPLGRVESQAALAVLEEPVIDKPFGDVIAPVGTDVHLTCKLIGGQPKAQLTWLKNGKEFKGDDRHIITMPDDKNGGKCELVIKNVDETDNQSKYTLVAKNKCGKKEINSNVTVKAPLEFTQPLKDQDVLSQSNVILQVETNGIPKPTVKWYFNDQELKNTPKSKVESKGNTHTLTLNKIDLPDDGIYKAVATNPDGTVETKAHVSVCTKPKVEGKVTDVTTTIGEGAELKTKFSAIPKPQVTWYKEKDNTPIKPNANIDIVELDDGTSILKFKTTDLVDTGAYIAKAVNKVGEVESKISLTVKEIKPTILNDLTNITANRDEPATFTLKATGNPKPQLKWFKNDEEILPTNKDYEIIADAKTDTYSLKVKQCKPEHQADYSAVLTNSGATIKSKKAKLTVQKTPEFLEKPTSVNVTENELAEFRCKVDSYPSAKITWLFDGKPISPKDGFEVQTDQATGTSVLAIKNAQPKHMGKITVKAENPTGAIEETVQCSVKTAPKITKKPTDTEALLHTDAVFTIDVTGSPKPQVEWFHGDKPIKASPKYEILEDGPSTHKLIIHDVTPADELPVKIKVKNALGETDANVNLKVLETPRIEPQLTDQEVVLHQTLTLKSNVFGRPKVDVQWLKNNQPLQPNDRIKITRTPQDECQLIITDVKEEDLGAYTLSVKNKVAKTDSTANIKITALNDLDVVQGSNGVLTVDCDGIPKPKLTWYFNDQEIKSNPKTRVDTKGTTSTLTINKADFPDIGTYKVVADNGKERIETKANVDVCVKPKLDSKPADVTCLIDETAKLSAKFSAVPAPVVTWHKNDGTQIVPNDRIQITTDENGLSTLIIKKSTTGDSGPYTAKATNKVGSVEAKINLAVKEVKPTLKNDLEPQTINVGDELVYRLAVDGRPAPTVKFFKDGVEVGPVLMEERDNQLTAVFRVPKAQITDQGEYQASVENPAGVVKTKKAKVTVQQIPVFLKAPDNQSVSTGKEATFEAKLSGFPVPKVTWLLNGKPVQPNADFAVNFDSNTQTATFTIKKTDADKHAGVVTCQVENAAGKITHDVKLDVKLAPQVTKQLKDESVIMGQDTVLTVESSGNPTPKPQWYFNDKPIPTNDQHYQMVQKDNVFELKIKGAKLTDEGKFKVVLTNSEGTTTSEAKLNVHVPPVIDSLPPKIEAVAGNEVVIACKVSGHPRPEITFLKDKKDVTTLDDKQRYRIEHDGDKVRLIISDVKEEDQGKYTVRAKNPASTTEEQTSLVVTAPLQFLDKLKDTDIVSGQNLTLTCRCQGIPKPTIQWFQNDIEIKSSTKQKIESKPDGTQTLTVNRVDLTDGGQFKVVATNKDGTTSTSCLVDVVMKPKIESKPQDTNVVIDEQAILSVKLSGVPKPKVEWLKNGVPVNVDNKRIQAIEKDDQYSLVINNAVLDDKAAYTLKATNKAGEIESPKLNLNVTAILPKVKTDLLPTLNVTKGEPLVLTLQADGKPKPTVKWFKGTEEIVPNKDNGIECVEEGDNTYKLIVKKAAEKDIGEYSAVIQNPGGQVKSKKTNVTVTKSPEFVTKPTDTTVKQGETATVSCQVDALPLAKVTLLKDGKPLTPKDGIEQTFDQATQQLVFTVKNARVDQAGQFTLKLDNSAGATETAFKLNVTCAPNITKPLTDQECLLGKDVKLTVNAASSPLPTIKWFKNNVELKDDQKHVKLVKVNDETYELNLLNATVDDEATYKCVVSNSLGEKETQAKLTVVEPTDLVCDFKDQTIQVGKPIKLECHVNGRPQPEVTWTKDGKELKPSDRIEITKKPDGTCTLLIPNAIPEDKGTYKVICKNKLQTKEAQAQLNVTSPLKFNTPLKDTVAQAGNSVTLEVECEGNTYKLTIPKADINDTGVYEVVIDNGIETINGKAKLDVCVKPKVEGKPADVNCNIGEPAKLQCKISGTPAPKVTWLKDGVPLQPSANVTPVEENDTYSLVFKTTELTDKASYTCVATNIGGTTEVKMNLNVNLIKPTLKTDLLKDIVTTSSEPIRLTVKASGTKPKVQWYKDGEEITTTVEEEYEVIEEEETYTLLIKRPQPKDSGEYQAVISNQAGQLKSKKIKVTVQTPAELKKKPQPVVTVKEGETAMFECEFDGHPTPKVTWIKDGKPVSPKDGYEVKTDTTTGKSQIIIPNAHTKHSGPLTVRLENPAGPAVEETVQLNVQTAPQLLQKPNATCEAHLNQDAIISFKCLGTPKPTVHLFKNEVEINVAQNTAHYEIAQTTTDTYEIRIKNVRPDDEGQYKIRMQNSLGQVDSNVVVTTVDEPRIKPSKTPIKTDLRVHDTLIMEYVVDGRPRPECVWMKDGKEVKPNAKTQITYDEKTNICRLMVTDVTEVDQGTYNLVAKNKLGKVETEPVKINVTAPLVLKSKLPDTLDGVVGENITLTVECDGVPQPKVQWFFKGEPLKSSPKHKIETKDGNKVNTLTISKLDVSDIGQYSVVLDNGIEKVTSQSTLNVHTKPKLESKLEPNMTFNVGETATIQMKVSGENNHVSWYKDSIEIKVNQRLHIVEENGLYTLTIDNLKPEDKGNYTLKVQNKGGNLECNTNVNVKEVKPQLLADLNDSPAANSAKVGEEFFLEIKAGGKPRPQVQWLFNGQEIHTSMTERIEIIETEETYRLVFRSFDARFAGEYQAIIQNGGGIIKTKKIRVTAQQAPQFTQALPQFITVKTGEKLTIEVRATGHPTPKVSWLRDGKALSMKDGYEIKVDQTTGFSSLIISNSTMKHSGVYECKIENQYGTHTATITIDVLPPTITQQKLQDFEISRGQEVTITVTANGSPLPSCVWYHNDQLLHPKKDRVVMIDDGPIHVLKILNAELSDNGVYKAVVESQMGKTELISNVTVMDVSDISSKPVDINVQQGGSCTMECTANGTPLPPVVWTKDGIEIKLSDRLILENNGNGLHRLLLKNAQADDAGKYVATVKHKIRQQQMIFNVTILNREQQLIQIQTQLRPLFLQFGHQDIPHSLYELLFNTANDARFQTPQDQLIERQRLLTNLANYLFNNSQQQLGGGKQPSRFNWPDVIKIIYQIRFPQIASTKIEEYNDGYFVQLTDVIRYSK</sequence>
<feature type="domain" description="Ig-like" evidence="12">
    <location>
        <begin position="3927"/>
        <end position="4017"/>
    </location>
</feature>
<dbReference type="OrthoDB" id="5969272at2759"/>
<feature type="domain" description="Ig-like" evidence="12">
    <location>
        <begin position="5050"/>
        <end position="5139"/>
    </location>
</feature>
<feature type="domain" description="Ig-like" evidence="12">
    <location>
        <begin position="3353"/>
        <end position="3444"/>
    </location>
</feature>
<feature type="domain" description="Ig-like" evidence="12">
    <location>
        <begin position="2507"/>
        <end position="2596"/>
    </location>
</feature>
<feature type="domain" description="Ig-like" evidence="12">
    <location>
        <begin position="4116"/>
        <end position="4208"/>
    </location>
</feature>
<dbReference type="InterPro" id="IPR050958">
    <property type="entry name" value="Cell_Adh-Cytoskel_Orgn"/>
</dbReference>
<feature type="domain" description="Ig-like" evidence="12">
    <location>
        <begin position="1646"/>
        <end position="1736"/>
    </location>
</feature>
<feature type="domain" description="Ig-like" evidence="12">
    <location>
        <begin position="3638"/>
        <end position="3728"/>
    </location>
</feature>
<dbReference type="InterPro" id="IPR007110">
    <property type="entry name" value="Ig-like_dom"/>
</dbReference>
<dbReference type="GO" id="GO:0050808">
    <property type="term" value="P:synapse organization"/>
    <property type="evidence" value="ECO:0007669"/>
    <property type="project" value="TreeGrafter"/>
</dbReference>
<comment type="caution">
    <text evidence="13">The sequence shown here is derived from an EMBL/GenBank/DDBJ whole genome shotgun (WGS) entry which is preliminary data.</text>
</comment>
<feature type="domain" description="Ig-like" evidence="12">
    <location>
        <begin position="968"/>
        <end position="1057"/>
    </location>
</feature>
<feature type="domain" description="Ig-like" evidence="12">
    <location>
        <begin position="2984"/>
        <end position="3075"/>
    </location>
</feature>
<dbReference type="SMART" id="SM00408">
    <property type="entry name" value="IGc2"/>
    <property type="match status" value="52"/>
</dbReference>
<evidence type="ECO:0000256" key="5">
    <source>
        <dbReference type="ARBA" id="ARBA00022729"/>
    </source>
</evidence>
<feature type="domain" description="Ig-like" evidence="12">
    <location>
        <begin position="4022"/>
        <end position="4112"/>
    </location>
</feature>
<feature type="domain" description="Ig-like" evidence="12">
    <location>
        <begin position="2027"/>
        <end position="2120"/>
    </location>
</feature>
<dbReference type="EMBL" id="CAJNOQ010001017">
    <property type="protein sequence ID" value="CAF0860714.1"/>
    <property type="molecule type" value="Genomic_DNA"/>
</dbReference>
<feature type="domain" description="Ig-like" evidence="12">
    <location>
        <begin position="1741"/>
        <end position="1832"/>
    </location>
</feature>
<dbReference type="GO" id="GO:0008046">
    <property type="term" value="F:axon guidance receptor activity"/>
    <property type="evidence" value="ECO:0007669"/>
    <property type="project" value="TreeGrafter"/>
</dbReference>
<dbReference type="PROSITE" id="PS50835">
    <property type="entry name" value="IG_LIKE"/>
    <property type="match status" value="45"/>
</dbReference>
<feature type="domain" description="Ig-like" evidence="12">
    <location>
        <begin position="1454"/>
        <end position="1542"/>
    </location>
</feature>
<dbReference type="GO" id="GO:0031672">
    <property type="term" value="C:A band"/>
    <property type="evidence" value="ECO:0007669"/>
    <property type="project" value="UniProtKB-ARBA"/>
</dbReference>
<feature type="domain" description="Ig-like" evidence="12">
    <location>
        <begin position="493"/>
        <end position="584"/>
    </location>
</feature>
<dbReference type="FunFam" id="2.60.40.10:FF:000032">
    <property type="entry name" value="palladin isoform X1"/>
    <property type="match status" value="10"/>
</dbReference>
<gene>
    <name evidence="13" type="ORF">GPM918_LOCUS6571</name>
    <name evidence="14" type="ORF">SRO942_LOCUS6571</name>
</gene>
<evidence type="ECO:0000313" key="15">
    <source>
        <dbReference type="Proteomes" id="UP000663829"/>
    </source>
</evidence>
<feature type="compositionally biased region" description="Polar residues" evidence="11">
    <location>
        <begin position="32"/>
        <end position="52"/>
    </location>
</feature>
<dbReference type="GO" id="GO:0043025">
    <property type="term" value="C:neuronal cell body"/>
    <property type="evidence" value="ECO:0007669"/>
    <property type="project" value="TreeGrafter"/>
</dbReference>
<feature type="region of interest" description="Disordered" evidence="11">
    <location>
        <begin position="23"/>
        <end position="59"/>
    </location>
</feature>
<dbReference type="GO" id="GO:0005886">
    <property type="term" value="C:plasma membrane"/>
    <property type="evidence" value="ECO:0007669"/>
    <property type="project" value="TreeGrafter"/>
</dbReference>
<feature type="domain" description="Ig-like" evidence="12">
    <location>
        <begin position="2409"/>
        <end position="2503"/>
    </location>
</feature>
<keyword evidence="15" id="KW-1185">Reference proteome</keyword>
<feature type="domain" description="Ig-like" evidence="12">
    <location>
        <begin position="3829"/>
        <end position="3922"/>
    </location>
</feature>
<feature type="domain" description="Ig-like" evidence="12">
    <location>
        <begin position="3543"/>
        <end position="3634"/>
    </location>
</feature>
<evidence type="ECO:0000256" key="9">
    <source>
        <dbReference type="ARBA" id="ARBA00023242"/>
    </source>
</evidence>
<feature type="domain" description="Ig-like" evidence="12">
    <location>
        <begin position="1361"/>
        <end position="1449"/>
    </location>
</feature>
<evidence type="ECO:0000256" key="6">
    <source>
        <dbReference type="ARBA" id="ARBA00022737"/>
    </source>
</evidence>
<evidence type="ECO:0000256" key="10">
    <source>
        <dbReference type="ARBA" id="ARBA00023319"/>
    </source>
</evidence>
<feature type="domain" description="Ig-like" evidence="12">
    <location>
        <begin position="5240"/>
        <end position="5329"/>
    </location>
</feature>
<dbReference type="EMBL" id="CAJOBC010001017">
    <property type="protein sequence ID" value="CAF3648386.1"/>
    <property type="molecule type" value="Genomic_DNA"/>
</dbReference>
<feature type="domain" description="Ig-like" evidence="12">
    <location>
        <begin position="1932"/>
        <end position="2022"/>
    </location>
</feature>
<evidence type="ECO:0000313" key="13">
    <source>
        <dbReference type="EMBL" id="CAF0860714.1"/>
    </source>
</evidence>
<feature type="domain" description="Ig-like" evidence="12">
    <location>
        <begin position="872"/>
        <end position="962"/>
    </location>
</feature>
<evidence type="ECO:0000313" key="14">
    <source>
        <dbReference type="EMBL" id="CAF3648386.1"/>
    </source>
</evidence>
<dbReference type="PANTHER" id="PTHR45080">
    <property type="entry name" value="CONTACTIN 5"/>
    <property type="match status" value="1"/>
</dbReference>